<reference evidence="2 3" key="1">
    <citation type="journal article" date="2022" name="G3 (Bethesda)">
        <title>Whole-genome sequence and methylome profiling of the almond [Prunus dulcis (Mill.) D.A. Webb] cultivar 'Nonpareil'.</title>
        <authorList>
            <person name="D'Amico-Willman K.M."/>
            <person name="Ouma W.Z."/>
            <person name="Meulia T."/>
            <person name="Sideli G.M."/>
            <person name="Gradziel T.M."/>
            <person name="Fresnedo-Ramirez J."/>
        </authorList>
    </citation>
    <scope>NUCLEOTIDE SEQUENCE [LARGE SCALE GENOMIC DNA]</scope>
    <source>
        <strain evidence="2">Clone GOH B32 T37-40</strain>
    </source>
</reference>
<dbReference type="Gene3D" id="1.20.1280.50">
    <property type="match status" value="1"/>
</dbReference>
<dbReference type="EMBL" id="JAJFAZ020000005">
    <property type="protein sequence ID" value="KAI5329911.1"/>
    <property type="molecule type" value="Genomic_DNA"/>
</dbReference>
<gene>
    <name evidence="2" type="ORF">L3X38_029308</name>
</gene>
<dbReference type="InterPro" id="IPR053781">
    <property type="entry name" value="F-box_AtFBL13-like"/>
</dbReference>
<dbReference type="Pfam" id="PF00646">
    <property type="entry name" value="F-box"/>
    <property type="match status" value="1"/>
</dbReference>
<dbReference type="SUPFAM" id="SSF81383">
    <property type="entry name" value="F-box domain"/>
    <property type="match status" value="1"/>
</dbReference>
<evidence type="ECO:0000313" key="3">
    <source>
        <dbReference type="Proteomes" id="UP001054821"/>
    </source>
</evidence>
<dbReference type="AlphaFoldDB" id="A0AAD4VTW3"/>
<feature type="domain" description="F-box" evidence="1">
    <location>
        <begin position="5"/>
        <end position="41"/>
    </location>
</feature>
<dbReference type="SMART" id="SM00256">
    <property type="entry name" value="FBOX"/>
    <property type="match status" value="1"/>
</dbReference>
<accession>A0AAD4VTW3</accession>
<dbReference type="PANTHER" id="PTHR31639">
    <property type="entry name" value="F-BOX PROTEIN-LIKE"/>
    <property type="match status" value="1"/>
</dbReference>
<proteinExistence type="predicted"/>
<dbReference type="CDD" id="cd22160">
    <property type="entry name" value="F-box_AtFBL13-like"/>
    <property type="match status" value="1"/>
</dbReference>
<keyword evidence="3" id="KW-1185">Reference proteome</keyword>
<dbReference type="Pfam" id="PF23622">
    <property type="entry name" value="LRR_At1g61320_AtMIF1"/>
    <property type="match status" value="1"/>
</dbReference>
<sequence length="389" mass="45087">MYNSADRISELPLEILASIVSLLPLKEAVATSVLSRHWRHVWASTLTLDFDPEKTLFGFTYLSRTLQDKKSRRYVNWINRVIEQHNGPNIESFRACFDLDCRFTSSIDKWIEFALKKRVQVFVLDFVKIYGFNKDAYAFPRKLLGLEKEFASNHYVGFKSLKVVYFDNVDVTGEIIEYFLSHCPVLERLSVSFAKNLRLSNVPSLVEVAISGMDVNRLCASTDFIRLAFTQLSCCLYQLETFKIDSRAVPEILRAFYSLFSDSQEYNKDHVFPVLSNLKHFELTADPDYEWGLSQLSSFMKAFPYLQRLTLKVTGDEYILLYSSIGLMTYEVNENAFALEKLVIDPKVWECHHSGSEWGKRERLKEAKTRHHAMHLKNKVPATVEFVCL</sequence>
<dbReference type="Proteomes" id="UP001054821">
    <property type="component" value="Chromosome 5"/>
</dbReference>
<dbReference type="PANTHER" id="PTHR31639:SF231">
    <property type="entry name" value="F-BOX DOMAIN-CONTAINING PROTEIN"/>
    <property type="match status" value="1"/>
</dbReference>
<evidence type="ECO:0000313" key="2">
    <source>
        <dbReference type="EMBL" id="KAI5329911.1"/>
    </source>
</evidence>
<dbReference type="PROSITE" id="PS50181">
    <property type="entry name" value="FBOX"/>
    <property type="match status" value="1"/>
</dbReference>
<protein>
    <recommendedName>
        <fullName evidence="1">F-box domain-containing protein</fullName>
    </recommendedName>
</protein>
<comment type="caution">
    <text evidence="2">The sequence shown here is derived from an EMBL/GenBank/DDBJ whole genome shotgun (WGS) entry which is preliminary data.</text>
</comment>
<dbReference type="InterPro" id="IPR001810">
    <property type="entry name" value="F-box_dom"/>
</dbReference>
<dbReference type="Gene3D" id="3.80.10.10">
    <property type="entry name" value="Ribonuclease Inhibitor"/>
    <property type="match status" value="1"/>
</dbReference>
<name>A0AAD4VTW3_PRUDU</name>
<evidence type="ECO:0000259" key="1">
    <source>
        <dbReference type="PROSITE" id="PS50181"/>
    </source>
</evidence>
<organism evidence="2 3">
    <name type="scientific">Prunus dulcis</name>
    <name type="common">Almond</name>
    <name type="synonym">Amygdalus dulcis</name>
    <dbReference type="NCBI Taxonomy" id="3755"/>
    <lineage>
        <taxon>Eukaryota</taxon>
        <taxon>Viridiplantae</taxon>
        <taxon>Streptophyta</taxon>
        <taxon>Embryophyta</taxon>
        <taxon>Tracheophyta</taxon>
        <taxon>Spermatophyta</taxon>
        <taxon>Magnoliopsida</taxon>
        <taxon>eudicotyledons</taxon>
        <taxon>Gunneridae</taxon>
        <taxon>Pentapetalae</taxon>
        <taxon>rosids</taxon>
        <taxon>fabids</taxon>
        <taxon>Rosales</taxon>
        <taxon>Rosaceae</taxon>
        <taxon>Amygdaloideae</taxon>
        <taxon>Amygdaleae</taxon>
        <taxon>Prunus</taxon>
    </lineage>
</organism>
<dbReference type="SUPFAM" id="SSF52047">
    <property type="entry name" value="RNI-like"/>
    <property type="match status" value="1"/>
</dbReference>
<dbReference type="InterPro" id="IPR055357">
    <property type="entry name" value="LRR_At1g61320_AtMIF1"/>
</dbReference>
<dbReference type="InterPro" id="IPR032675">
    <property type="entry name" value="LRR_dom_sf"/>
</dbReference>
<dbReference type="InterPro" id="IPR036047">
    <property type="entry name" value="F-box-like_dom_sf"/>
</dbReference>